<proteinExistence type="predicted"/>
<evidence type="ECO:0008006" key="3">
    <source>
        <dbReference type="Google" id="ProtNLM"/>
    </source>
</evidence>
<reference evidence="1 2" key="1">
    <citation type="submission" date="2024-06" db="EMBL/GenBank/DDBJ databases">
        <title>The Natural Products Discovery Center: Release of the First 8490 Sequenced Strains for Exploring Actinobacteria Biosynthetic Diversity.</title>
        <authorList>
            <person name="Kalkreuter E."/>
            <person name="Kautsar S.A."/>
            <person name="Yang D."/>
            <person name="Bader C.D."/>
            <person name="Teijaro C.N."/>
            <person name="Fluegel L."/>
            <person name="Davis C.M."/>
            <person name="Simpson J.R."/>
            <person name="Lauterbach L."/>
            <person name="Steele A.D."/>
            <person name="Gui C."/>
            <person name="Meng S."/>
            <person name="Li G."/>
            <person name="Viehrig K."/>
            <person name="Ye F."/>
            <person name="Su P."/>
            <person name="Kiefer A.F."/>
            <person name="Nichols A."/>
            <person name="Cepeda A.J."/>
            <person name="Yan W."/>
            <person name="Fan B."/>
            <person name="Jiang Y."/>
            <person name="Adhikari A."/>
            <person name="Zheng C.-J."/>
            <person name="Schuster L."/>
            <person name="Cowan T.M."/>
            <person name="Smanski M.J."/>
            <person name="Chevrette M.G."/>
            <person name="De Carvalho L.P.S."/>
            <person name="Shen B."/>
        </authorList>
    </citation>
    <scope>NUCLEOTIDE SEQUENCE [LARGE SCALE GENOMIC DNA]</scope>
    <source>
        <strain evidence="1 2">NPDC050403</strain>
    </source>
</reference>
<dbReference type="InterPro" id="IPR011008">
    <property type="entry name" value="Dimeric_a/b-barrel"/>
</dbReference>
<dbReference type="EMBL" id="JBFAKC010000030">
    <property type="protein sequence ID" value="MEV0712879.1"/>
    <property type="molecule type" value="Genomic_DNA"/>
</dbReference>
<gene>
    <name evidence="1" type="ORF">AB0I48_35530</name>
</gene>
<dbReference type="RefSeq" id="WP_355091564.1">
    <property type="nucleotide sequence ID" value="NZ_JBEXKW010000140.1"/>
</dbReference>
<evidence type="ECO:0000313" key="2">
    <source>
        <dbReference type="Proteomes" id="UP001551695"/>
    </source>
</evidence>
<name>A0ABV3G5B7_9NOCA</name>
<protein>
    <recommendedName>
        <fullName evidence="3">DUF4286 family protein</fullName>
    </recommendedName>
</protein>
<accession>A0ABV3G5B7</accession>
<keyword evidence="2" id="KW-1185">Reference proteome</keyword>
<comment type="caution">
    <text evidence="1">The sequence shown here is derived from an EMBL/GenBank/DDBJ whole genome shotgun (WGS) entry which is preliminary data.</text>
</comment>
<dbReference type="SUPFAM" id="SSF54909">
    <property type="entry name" value="Dimeric alpha+beta barrel"/>
    <property type="match status" value="1"/>
</dbReference>
<dbReference type="Proteomes" id="UP001551695">
    <property type="component" value="Unassembled WGS sequence"/>
</dbReference>
<sequence length="106" mass="11456">MAKGILYVESRPNSPEEAAAFTSWYDRTHMKEMLGIDGIVSARRFAPVTGDGPFVAIYEIEAEDIALVQARLGETTKAGGFSPPVGLSTDPPPTVRFYRDITAPAP</sequence>
<evidence type="ECO:0000313" key="1">
    <source>
        <dbReference type="EMBL" id="MEV0712879.1"/>
    </source>
</evidence>
<organism evidence="1 2">
    <name type="scientific">Nocardia aurea</name>
    <dbReference type="NCBI Taxonomy" id="2144174"/>
    <lineage>
        <taxon>Bacteria</taxon>
        <taxon>Bacillati</taxon>
        <taxon>Actinomycetota</taxon>
        <taxon>Actinomycetes</taxon>
        <taxon>Mycobacteriales</taxon>
        <taxon>Nocardiaceae</taxon>
        <taxon>Nocardia</taxon>
    </lineage>
</organism>